<keyword evidence="8" id="KW-1185">Reference proteome</keyword>
<name>A0A0W0Y3A4_9GAMM</name>
<gene>
    <name evidence="7" type="ORF">Lqui_0308</name>
</gene>
<reference evidence="7 8" key="1">
    <citation type="submission" date="2015-11" db="EMBL/GenBank/DDBJ databases">
        <title>Genomic analysis of 38 Legionella species identifies large and diverse effector repertoires.</title>
        <authorList>
            <person name="Burstein D."/>
            <person name="Amaro F."/>
            <person name="Zusman T."/>
            <person name="Lifshitz Z."/>
            <person name="Cohen O."/>
            <person name="Gilbert J.A."/>
            <person name="Pupko T."/>
            <person name="Shuman H.A."/>
            <person name="Segal G."/>
        </authorList>
    </citation>
    <scope>NUCLEOTIDE SEQUENCE [LARGE SCALE GENOMIC DNA]</scope>
    <source>
        <strain evidence="7 8">CDC#1442-AUS-E</strain>
    </source>
</reference>
<proteinExistence type="inferred from homology"/>
<sequence length="419" mass="47710">MKDCSLKLASAPERERGLEDPLTEVLREGAKELIRKAVEAELSEMLSAYSEVRLLDGRPSVVRNGYLPSRQIQTGIGEVEVQVPKVRDRSGSGIHFNSQLLPPYLRRTKSLEELIPWLYLKGLSTGDYTDALSALVGESARGLSANTVSRLKEKWLDEHKEWQRQDLRSKRYVYWWADGIYSKVRMDDKLCLLVIIGVTESGLKELVAVCDGYRESTASWEEVLLNLRQRGLPTAPKLAIGDGALGFWGAISKVYPETRHQRCWVHKTANVLNKLPKSMQPKVKASLHEIWMAEKREDAYKAFDNTVALYSAKYPKAMECLVKDKEELLAFYDFPAEHWIHIRTTNPIESAFSTVRLRTHKSRNCGSRDTTLAMVFKLMEVAQKRWIKIRGFNLLTLVINNVKFVDGVQISKQSDRVAA</sequence>
<dbReference type="PATRIC" id="fig|45073.5.peg.331"/>
<comment type="caution">
    <text evidence="7">The sequence shown here is derived from an EMBL/GenBank/DDBJ whole genome shotgun (WGS) entry which is preliminary data.</text>
</comment>
<dbReference type="InterPro" id="IPR001207">
    <property type="entry name" value="Transposase_mutator"/>
</dbReference>
<evidence type="ECO:0000256" key="6">
    <source>
        <dbReference type="RuleBase" id="RU365089"/>
    </source>
</evidence>
<accession>A0A0W0Y3A4</accession>
<comment type="function">
    <text evidence="1 6">Required for the transposition of the insertion element.</text>
</comment>
<dbReference type="GO" id="GO:0004803">
    <property type="term" value="F:transposase activity"/>
    <property type="evidence" value="ECO:0007669"/>
    <property type="project" value="UniProtKB-UniRule"/>
</dbReference>
<evidence type="ECO:0000256" key="3">
    <source>
        <dbReference type="ARBA" id="ARBA00022578"/>
    </source>
</evidence>
<dbReference type="PANTHER" id="PTHR33217:SF9">
    <property type="entry name" value="MUTATOR FAMILY TRANSPOSASE"/>
    <property type="match status" value="1"/>
</dbReference>
<dbReference type="EMBL" id="LNYS01000006">
    <property type="protein sequence ID" value="KTD51464.1"/>
    <property type="molecule type" value="Genomic_DNA"/>
</dbReference>
<evidence type="ECO:0000256" key="1">
    <source>
        <dbReference type="ARBA" id="ARBA00002190"/>
    </source>
</evidence>
<keyword evidence="5 6" id="KW-0233">DNA recombination</keyword>
<dbReference type="NCBIfam" id="NF033543">
    <property type="entry name" value="transpos_IS256"/>
    <property type="match status" value="1"/>
</dbReference>
<protein>
    <recommendedName>
        <fullName evidence="6">Mutator family transposase</fullName>
    </recommendedName>
</protein>
<evidence type="ECO:0000313" key="8">
    <source>
        <dbReference type="Proteomes" id="UP000054618"/>
    </source>
</evidence>
<keyword evidence="4 6" id="KW-0238">DNA-binding</keyword>
<dbReference type="RefSeq" id="WP_058506442.1">
    <property type="nucleotide sequence ID" value="NZ_LNYS01000006.1"/>
</dbReference>
<organism evidence="7 8">
    <name type="scientific">Legionella quinlivanii</name>
    <dbReference type="NCBI Taxonomy" id="45073"/>
    <lineage>
        <taxon>Bacteria</taxon>
        <taxon>Pseudomonadati</taxon>
        <taxon>Pseudomonadota</taxon>
        <taxon>Gammaproteobacteria</taxon>
        <taxon>Legionellales</taxon>
        <taxon>Legionellaceae</taxon>
        <taxon>Legionella</taxon>
    </lineage>
</organism>
<evidence type="ECO:0000313" key="7">
    <source>
        <dbReference type="EMBL" id="KTD51464.1"/>
    </source>
</evidence>
<dbReference type="Pfam" id="PF00872">
    <property type="entry name" value="Transposase_mut"/>
    <property type="match status" value="1"/>
</dbReference>
<evidence type="ECO:0000256" key="5">
    <source>
        <dbReference type="ARBA" id="ARBA00023172"/>
    </source>
</evidence>
<dbReference type="OrthoDB" id="9779930at2"/>
<evidence type="ECO:0000256" key="2">
    <source>
        <dbReference type="ARBA" id="ARBA00010961"/>
    </source>
</evidence>
<dbReference type="GO" id="GO:0006313">
    <property type="term" value="P:DNA transposition"/>
    <property type="evidence" value="ECO:0007669"/>
    <property type="project" value="UniProtKB-UniRule"/>
</dbReference>
<dbReference type="AlphaFoldDB" id="A0A0W0Y3A4"/>
<dbReference type="GO" id="GO:0003677">
    <property type="term" value="F:DNA binding"/>
    <property type="evidence" value="ECO:0007669"/>
    <property type="project" value="UniProtKB-UniRule"/>
</dbReference>
<keyword evidence="6" id="KW-0814">Transposable element</keyword>
<evidence type="ECO:0000256" key="4">
    <source>
        <dbReference type="ARBA" id="ARBA00023125"/>
    </source>
</evidence>
<dbReference type="PANTHER" id="PTHR33217">
    <property type="entry name" value="TRANSPOSASE FOR INSERTION SEQUENCE ELEMENT IS1081"/>
    <property type="match status" value="1"/>
</dbReference>
<comment type="similarity">
    <text evidence="2 6">Belongs to the transposase mutator family.</text>
</comment>
<dbReference type="Proteomes" id="UP000054618">
    <property type="component" value="Unassembled WGS sequence"/>
</dbReference>
<dbReference type="PROSITE" id="PS01007">
    <property type="entry name" value="TRANSPOSASE_MUTATOR"/>
    <property type="match status" value="1"/>
</dbReference>
<keyword evidence="3 6" id="KW-0815">Transposition</keyword>